<dbReference type="GO" id="GO:0005634">
    <property type="term" value="C:nucleus"/>
    <property type="evidence" value="ECO:0007669"/>
    <property type="project" value="UniProtKB-ARBA"/>
</dbReference>
<feature type="domain" description="C2H2-type" evidence="7">
    <location>
        <begin position="322"/>
        <end position="349"/>
    </location>
</feature>
<feature type="domain" description="C2H2-type" evidence="7">
    <location>
        <begin position="205"/>
        <end position="233"/>
    </location>
</feature>
<evidence type="ECO:0000256" key="4">
    <source>
        <dbReference type="ARBA" id="ARBA00022833"/>
    </source>
</evidence>
<protein>
    <recommendedName>
        <fullName evidence="7">C2H2-type domain-containing protein</fullName>
    </recommendedName>
</protein>
<organism evidence="8 9">
    <name type="scientific">Leptosia nina</name>
    <dbReference type="NCBI Taxonomy" id="320188"/>
    <lineage>
        <taxon>Eukaryota</taxon>
        <taxon>Metazoa</taxon>
        <taxon>Ecdysozoa</taxon>
        <taxon>Arthropoda</taxon>
        <taxon>Hexapoda</taxon>
        <taxon>Insecta</taxon>
        <taxon>Pterygota</taxon>
        <taxon>Neoptera</taxon>
        <taxon>Endopterygota</taxon>
        <taxon>Lepidoptera</taxon>
        <taxon>Glossata</taxon>
        <taxon>Ditrysia</taxon>
        <taxon>Papilionoidea</taxon>
        <taxon>Pieridae</taxon>
        <taxon>Pierinae</taxon>
        <taxon>Leptosia</taxon>
    </lineage>
</organism>
<dbReference type="PROSITE" id="PS50157">
    <property type="entry name" value="ZINC_FINGER_C2H2_2"/>
    <property type="match status" value="7"/>
</dbReference>
<dbReference type="PANTHER" id="PTHR24379">
    <property type="entry name" value="KRAB AND ZINC FINGER DOMAIN-CONTAINING"/>
    <property type="match status" value="1"/>
</dbReference>
<evidence type="ECO:0000313" key="9">
    <source>
        <dbReference type="Proteomes" id="UP001497472"/>
    </source>
</evidence>
<name>A0AAV1K103_9NEOP</name>
<evidence type="ECO:0000259" key="7">
    <source>
        <dbReference type="PROSITE" id="PS50157"/>
    </source>
</evidence>
<dbReference type="EMBL" id="CAVLEF010000278">
    <property type="protein sequence ID" value="CAK1554351.1"/>
    <property type="molecule type" value="Genomic_DNA"/>
</dbReference>
<feature type="domain" description="C2H2-type" evidence="7">
    <location>
        <begin position="265"/>
        <end position="293"/>
    </location>
</feature>
<gene>
    <name evidence="8" type="ORF">LNINA_LOCUS13273</name>
</gene>
<feature type="domain" description="C2H2-type" evidence="7">
    <location>
        <begin position="294"/>
        <end position="321"/>
    </location>
</feature>
<keyword evidence="2" id="KW-0677">Repeat</keyword>
<reference evidence="8 9" key="1">
    <citation type="submission" date="2023-11" db="EMBL/GenBank/DDBJ databases">
        <authorList>
            <person name="Okamura Y."/>
        </authorList>
    </citation>
    <scope>NUCLEOTIDE SEQUENCE [LARGE SCALE GENOMIC DNA]</scope>
</reference>
<feature type="region of interest" description="Disordered" evidence="6">
    <location>
        <begin position="1"/>
        <end position="27"/>
    </location>
</feature>
<dbReference type="FunFam" id="3.30.160.60:FF:000446">
    <property type="entry name" value="Zinc finger protein"/>
    <property type="match status" value="1"/>
</dbReference>
<keyword evidence="4" id="KW-0862">Zinc</keyword>
<dbReference type="InterPro" id="IPR036236">
    <property type="entry name" value="Znf_C2H2_sf"/>
</dbReference>
<comment type="caution">
    <text evidence="8">The sequence shown here is derived from an EMBL/GenBank/DDBJ whole genome shotgun (WGS) entry which is preliminary data.</text>
</comment>
<dbReference type="SMART" id="SM00355">
    <property type="entry name" value="ZnF_C2H2"/>
    <property type="match status" value="10"/>
</dbReference>
<dbReference type="PANTHER" id="PTHR24379:SF121">
    <property type="entry name" value="C2H2-TYPE DOMAIN-CONTAINING PROTEIN"/>
    <property type="match status" value="1"/>
</dbReference>
<keyword evidence="9" id="KW-1185">Reference proteome</keyword>
<dbReference type="AlphaFoldDB" id="A0AAV1K103"/>
<feature type="domain" description="C2H2-type" evidence="7">
    <location>
        <begin position="350"/>
        <end position="377"/>
    </location>
</feature>
<evidence type="ECO:0000313" key="8">
    <source>
        <dbReference type="EMBL" id="CAK1554351.1"/>
    </source>
</evidence>
<accession>A0AAV1K103</accession>
<evidence type="ECO:0000256" key="3">
    <source>
        <dbReference type="ARBA" id="ARBA00022771"/>
    </source>
</evidence>
<dbReference type="GO" id="GO:0008270">
    <property type="term" value="F:zinc ion binding"/>
    <property type="evidence" value="ECO:0007669"/>
    <property type="project" value="UniProtKB-KW"/>
</dbReference>
<dbReference type="Gene3D" id="3.30.160.60">
    <property type="entry name" value="Classic Zinc Finger"/>
    <property type="match status" value="6"/>
</dbReference>
<evidence type="ECO:0000256" key="1">
    <source>
        <dbReference type="ARBA" id="ARBA00022723"/>
    </source>
</evidence>
<proteinExistence type="predicted"/>
<keyword evidence="3 5" id="KW-0863">Zinc-finger</keyword>
<dbReference type="Proteomes" id="UP001497472">
    <property type="component" value="Unassembled WGS sequence"/>
</dbReference>
<sequence length="377" mass="44500">MLHSHKNVDNDETADAHEKKRAKNRSEIGEELRKHRFNLEQILRNSNITPIRCHRGYGYVCCFCAKEFPQPADLKTHTLQVHSEKEKARLLDGFLYKFHAKLDITGLECSICANTIDTLEEFINHLHKIHDIKMHMDIKNQLFPFKFDNDELKCCICHNKYQKFKSLLEHMNVHYRNFICPDCNAGFINRSILAEHSKKHMLGVFACGICSKVFDTLRKKQSHEKFVHDDKKLPNKCGHCGEKFKDYRKKEEHLVSVHGVVHKRPECEACSRSFKNQKDYNLHIRRLHLMDKRHKCPNCDMAFFTTGELKSHVVKHTGAKGFQCAVCHKSYGRRKTLIEHMRIHNNDKRFKCERCGVAFVQKCRWRGHMWTKHEEHV</sequence>
<dbReference type="Pfam" id="PF00096">
    <property type="entry name" value="zf-C2H2"/>
    <property type="match status" value="2"/>
</dbReference>
<evidence type="ECO:0000256" key="2">
    <source>
        <dbReference type="ARBA" id="ARBA00022737"/>
    </source>
</evidence>
<evidence type="ECO:0000256" key="5">
    <source>
        <dbReference type="PROSITE-ProRule" id="PRU00042"/>
    </source>
</evidence>
<dbReference type="PROSITE" id="PS00028">
    <property type="entry name" value="ZINC_FINGER_C2H2_1"/>
    <property type="match status" value="9"/>
</dbReference>
<feature type="domain" description="C2H2-type" evidence="7">
    <location>
        <begin position="59"/>
        <end position="87"/>
    </location>
</feature>
<feature type="domain" description="C2H2-type" evidence="7">
    <location>
        <begin position="178"/>
        <end position="200"/>
    </location>
</feature>
<keyword evidence="1" id="KW-0479">Metal-binding</keyword>
<dbReference type="SUPFAM" id="SSF57667">
    <property type="entry name" value="beta-beta-alpha zinc fingers"/>
    <property type="match status" value="3"/>
</dbReference>
<evidence type="ECO:0000256" key="6">
    <source>
        <dbReference type="SAM" id="MobiDB-lite"/>
    </source>
</evidence>
<dbReference type="InterPro" id="IPR013087">
    <property type="entry name" value="Znf_C2H2_type"/>
</dbReference>